<dbReference type="Proteomes" id="UP000245695">
    <property type="component" value="Chromosome 1"/>
</dbReference>
<name>A0A2P2BRI4_9FIRM</name>
<evidence type="ECO:0000313" key="11">
    <source>
        <dbReference type="Proteomes" id="UP000245695"/>
    </source>
</evidence>
<feature type="transmembrane region" description="Helical" evidence="9">
    <location>
        <begin position="162"/>
        <end position="181"/>
    </location>
</feature>
<dbReference type="PANTHER" id="PTHR30341">
    <property type="entry name" value="SODIUM ION/PROTON ANTIPORTER NHAA-RELATED"/>
    <property type="match status" value="1"/>
</dbReference>
<sequence>MFKNLKLVGDILRLLRTYKKSLKLEVLTSLLLILATMCALFMYNTPLRSIYEFIFKDICIVNNFSFHMFVNDFLMAIFFLVAGLEIKHEILYGNLSSFKKASFPVIASIGGVIVPAAIFIYLNKNTAFLSGFCIPISTDIAFAVGIFLLFSKKLNPSLKVFLLSLAVVDDLISILAIGVVYSLDINLIYLSIALSIVLLLIIANKVFNIYSIYYYLVSGLFLWYFIYLSGVHCTISGILLALTIPSRNNNGYNTLERLQRILVPFNSLFIIPLFAFANTGISITSSIGTSDTNSLVYGIILGLCLGKPLGIVLFSFIGCTFRISEKPSSISWLSVFLVSLIAGVGFTMSIFVSEVAFINNMILIDISKRAILISSCISILSSIAVISFFDIRFKLMLKNKSSLVNKYYIS</sequence>
<dbReference type="HAMAP" id="MF_01844">
    <property type="entry name" value="NhaA"/>
    <property type="match status" value="1"/>
</dbReference>
<feature type="transmembrane region" description="Helical" evidence="9">
    <location>
        <begin position="214"/>
        <end position="241"/>
    </location>
</feature>
<dbReference type="Gene3D" id="1.20.1530.10">
    <property type="entry name" value="Na+/H+ antiporter like domain"/>
    <property type="match status" value="1"/>
</dbReference>
<comment type="similarity">
    <text evidence="9">Belongs to the NhaA Na(+)/H(+) (TC 2.A.33) antiporter family.</text>
</comment>
<feature type="transmembrane region" description="Helical" evidence="9">
    <location>
        <begin position="128"/>
        <end position="150"/>
    </location>
</feature>
<feature type="transmembrane region" description="Helical" evidence="9">
    <location>
        <begin position="64"/>
        <end position="82"/>
    </location>
</feature>
<feature type="transmembrane region" description="Helical" evidence="9">
    <location>
        <begin position="187"/>
        <end position="207"/>
    </location>
</feature>
<evidence type="ECO:0000256" key="7">
    <source>
        <dbReference type="ARBA" id="ARBA00023136"/>
    </source>
</evidence>
<dbReference type="RefSeq" id="WP_242871322.1">
    <property type="nucleotide sequence ID" value="NZ_FJTZ01000012.1"/>
</dbReference>
<keyword evidence="5 9" id="KW-1133">Transmembrane helix</keyword>
<feature type="transmembrane region" description="Helical" evidence="9">
    <location>
        <begin position="295"/>
        <end position="318"/>
    </location>
</feature>
<gene>
    <name evidence="9" type="primary">nhaA</name>
    <name evidence="10" type="ORF">FRIFI_1431</name>
</gene>
<dbReference type="Pfam" id="PF06965">
    <property type="entry name" value="Na_H_antiport_1"/>
    <property type="match status" value="1"/>
</dbReference>
<keyword evidence="8 9" id="KW-0739">Sodium transport</keyword>
<organism evidence="10 11">
    <name type="scientific">Romboutsia hominis</name>
    <dbReference type="NCBI Taxonomy" id="1507512"/>
    <lineage>
        <taxon>Bacteria</taxon>
        <taxon>Bacillati</taxon>
        <taxon>Bacillota</taxon>
        <taxon>Clostridia</taxon>
        <taxon>Peptostreptococcales</taxon>
        <taxon>Peptostreptococcaceae</taxon>
        <taxon>Romboutsia</taxon>
    </lineage>
</organism>
<evidence type="ECO:0000256" key="2">
    <source>
        <dbReference type="ARBA" id="ARBA00022449"/>
    </source>
</evidence>
<dbReference type="EMBL" id="LN650648">
    <property type="protein sequence ID" value="CEI72966.1"/>
    <property type="molecule type" value="Genomic_DNA"/>
</dbReference>
<keyword evidence="9" id="KW-0813">Transport</keyword>
<keyword evidence="2 9" id="KW-0050">Antiport</keyword>
<comment type="catalytic activity">
    <reaction evidence="9">
        <text>Na(+)(in) + 2 H(+)(out) = Na(+)(out) + 2 H(+)(in)</text>
        <dbReference type="Rhea" id="RHEA:29251"/>
        <dbReference type="ChEBI" id="CHEBI:15378"/>
        <dbReference type="ChEBI" id="CHEBI:29101"/>
    </reaction>
</comment>
<evidence type="ECO:0000313" key="10">
    <source>
        <dbReference type="EMBL" id="CEI72966.1"/>
    </source>
</evidence>
<evidence type="ECO:0000256" key="6">
    <source>
        <dbReference type="ARBA" id="ARBA00023053"/>
    </source>
</evidence>
<feature type="transmembrane region" description="Helical" evidence="9">
    <location>
        <begin position="370"/>
        <end position="389"/>
    </location>
</feature>
<feature type="transmembrane region" description="Helical" evidence="9">
    <location>
        <begin position="103"/>
        <end position="122"/>
    </location>
</feature>
<dbReference type="AlphaFoldDB" id="A0A2P2BRI4"/>
<dbReference type="GO" id="GO:0006885">
    <property type="term" value="P:regulation of pH"/>
    <property type="evidence" value="ECO:0007669"/>
    <property type="project" value="UniProtKB-UniRule"/>
</dbReference>
<evidence type="ECO:0000256" key="5">
    <source>
        <dbReference type="ARBA" id="ARBA00022989"/>
    </source>
</evidence>
<evidence type="ECO:0000256" key="4">
    <source>
        <dbReference type="ARBA" id="ARBA00022692"/>
    </source>
</evidence>
<dbReference type="InterPro" id="IPR004670">
    <property type="entry name" value="NhaA"/>
</dbReference>
<accession>A0A2P2BRI4</accession>
<evidence type="ECO:0000256" key="8">
    <source>
        <dbReference type="ARBA" id="ARBA00023201"/>
    </source>
</evidence>
<dbReference type="InterPro" id="IPR023171">
    <property type="entry name" value="Na/H_antiporter_dom_sf"/>
</dbReference>
<keyword evidence="4 9" id="KW-0812">Transmembrane</keyword>
<protein>
    <recommendedName>
        <fullName evidence="9">Na(+)/H(+) antiporter NhaA</fullName>
    </recommendedName>
    <alternativeName>
        <fullName evidence="9">Sodium/proton antiporter NhaA</fullName>
    </alternativeName>
</protein>
<keyword evidence="3 9" id="KW-1003">Cell membrane</keyword>
<keyword evidence="7 9" id="KW-0472">Membrane</keyword>
<reference evidence="10 11" key="1">
    <citation type="submission" date="2014-09" db="EMBL/GenBank/DDBJ databases">
        <authorList>
            <person name="Hornung B.V."/>
        </authorList>
    </citation>
    <scope>NUCLEOTIDE SEQUENCE [LARGE SCALE GENOMIC DNA]</scope>
    <source>
        <strain evidence="10 11">FRIFI</strain>
    </source>
</reference>
<evidence type="ECO:0000256" key="9">
    <source>
        <dbReference type="HAMAP-Rule" id="MF_01844"/>
    </source>
</evidence>
<evidence type="ECO:0000256" key="1">
    <source>
        <dbReference type="ARBA" id="ARBA00004429"/>
    </source>
</evidence>
<dbReference type="NCBIfam" id="TIGR00773">
    <property type="entry name" value="NhaA"/>
    <property type="match status" value="1"/>
</dbReference>
<dbReference type="GO" id="GO:0005886">
    <property type="term" value="C:plasma membrane"/>
    <property type="evidence" value="ECO:0007669"/>
    <property type="project" value="UniProtKB-SubCell"/>
</dbReference>
<feature type="transmembrane region" description="Helical" evidence="9">
    <location>
        <begin position="21"/>
        <end position="44"/>
    </location>
</feature>
<keyword evidence="9" id="KW-0406">Ion transport</keyword>
<comment type="subcellular location">
    <subcellularLocation>
        <location evidence="1">Cell inner membrane</location>
        <topology evidence="1">Multi-pass membrane protein</topology>
    </subcellularLocation>
    <subcellularLocation>
        <location evidence="9">Cell membrane</location>
        <topology evidence="9">Multi-pass membrane protein</topology>
    </subcellularLocation>
</comment>
<dbReference type="KEGG" id="rhom:FRIFI_1431"/>
<comment type="function">
    <text evidence="9">Na(+)/H(+) antiporter that extrudes sodium in exchange for external protons.</text>
</comment>
<evidence type="ECO:0000256" key="3">
    <source>
        <dbReference type="ARBA" id="ARBA00022475"/>
    </source>
</evidence>
<dbReference type="PANTHER" id="PTHR30341:SF0">
    <property type="entry name" value="NA(+)_H(+) ANTIPORTER NHAA"/>
    <property type="match status" value="1"/>
</dbReference>
<feature type="transmembrane region" description="Helical" evidence="9">
    <location>
        <begin position="330"/>
        <end position="358"/>
    </location>
</feature>
<feature type="transmembrane region" description="Helical" evidence="9">
    <location>
        <begin position="261"/>
        <end position="283"/>
    </location>
</feature>
<keyword evidence="11" id="KW-1185">Reference proteome</keyword>
<proteinExistence type="inferred from homology"/>
<dbReference type="GO" id="GO:0015385">
    <property type="term" value="F:sodium:proton antiporter activity"/>
    <property type="evidence" value="ECO:0007669"/>
    <property type="project" value="UniProtKB-UniRule"/>
</dbReference>
<keyword evidence="6 9" id="KW-0915">Sodium</keyword>